<accession>A0A2K3QHU4</accession>
<dbReference type="Proteomes" id="UP000236621">
    <property type="component" value="Unassembled WGS sequence"/>
</dbReference>
<feature type="region of interest" description="Disordered" evidence="1">
    <location>
        <begin position="173"/>
        <end position="225"/>
    </location>
</feature>
<dbReference type="Gene3D" id="2.20.70.10">
    <property type="match status" value="1"/>
</dbReference>
<feature type="region of interest" description="Disordered" evidence="1">
    <location>
        <begin position="242"/>
        <end position="324"/>
    </location>
</feature>
<protein>
    <recommendedName>
        <fullName evidence="2">WW domain-containing protein</fullName>
    </recommendedName>
</protein>
<dbReference type="AlphaFoldDB" id="A0A2K3QHU4"/>
<comment type="caution">
    <text evidence="3">The sequence shown here is derived from an EMBL/GenBank/DDBJ whole genome shotgun (WGS) entry which is preliminary data.</text>
</comment>
<name>A0A2K3QHU4_9HYPO</name>
<feature type="region of interest" description="Disordered" evidence="1">
    <location>
        <begin position="78"/>
        <end position="156"/>
    </location>
</feature>
<evidence type="ECO:0000313" key="4">
    <source>
        <dbReference type="Proteomes" id="UP000236621"/>
    </source>
</evidence>
<evidence type="ECO:0000259" key="2">
    <source>
        <dbReference type="PROSITE" id="PS50020"/>
    </source>
</evidence>
<dbReference type="STRING" id="45235.A0A2K3QHU4"/>
<feature type="compositionally biased region" description="Basic and acidic residues" evidence="1">
    <location>
        <begin position="271"/>
        <end position="285"/>
    </location>
</feature>
<feature type="compositionally biased region" description="Low complexity" evidence="1">
    <location>
        <begin position="286"/>
        <end position="296"/>
    </location>
</feature>
<feature type="compositionally biased region" description="Acidic residues" evidence="1">
    <location>
        <begin position="297"/>
        <end position="324"/>
    </location>
</feature>
<dbReference type="PROSITE" id="PS50020">
    <property type="entry name" value="WW_DOMAIN_2"/>
    <property type="match status" value="1"/>
</dbReference>
<dbReference type="InterPro" id="IPR001202">
    <property type="entry name" value="WW_dom"/>
</dbReference>
<feature type="domain" description="WW" evidence="2">
    <location>
        <begin position="151"/>
        <end position="185"/>
    </location>
</feature>
<dbReference type="SMART" id="SM00456">
    <property type="entry name" value="WW"/>
    <property type="match status" value="1"/>
</dbReference>
<dbReference type="SUPFAM" id="SSF51045">
    <property type="entry name" value="WW domain"/>
    <property type="match status" value="1"/>
</dbReference>
<feature type="compositionally biased region" description="Gly residues" evidence="1">
    <location>
        <begin position="214"/>
        <end position="225"/>
    </location>
</feature>
<sequence>RRRRRGPQPGRLVTPPARVGCLTSHHLTSSGAVRASLVLVHGTTVAREHPFAGFLDNPGSSLGPSVSDCSVAFDQHAGEISSSPDTSQCPSSRTSPKDSTARASVTAKGTSRSKVGQRVYGYHGPGQDGPRPAQYYASPPTPAYQPPSDKPPLPRGWTPLFDQQHQRWYYVEEATGQTQWEAPGYDPPPPPRGSRPGDDRRAYGQGYEVNKQKTGGGKGGVLLGATGGLAVGAIGGALLHHALSDEERRHQPAPPPMLSATDSDSSSVSSSDREAVQEARARYEDALAAAADLDANSSEEEELEEAREEYYEEYEDTYGGDDDY</sequence>
<reference evidence="3 4" key="1">
    <citation type="submission" date="2017-08" db="EMBL/GenBank/DDBJ databases">
        <title>Harnessing the power of phylogenomics to disentangle the directionality and signatures of interkingdom host jumping in the parasitic fungal genus Tolypocladium.</title>
        <authorList>
            <person name="Quandt C.A."/>
            <person name="Patterson W."/>
            <person name="Spatafora J.W."/>
        </authorList>
    </citation>
    <scope>NUCLEOTIDE SEQUENCE [LARGE SCALE GENOMIC DNA]</scope>
    <source>
        <strain evidence="3 4">CBS 113982</strain>
    </source>
</reference>
<proteinExistence type="predicted"/>
<evidence type="ECO:0000256" key="1">
    <source>
        <dbReference type="SAM" id="MobiDB-lite"/>
    </source>
</evidence>
<evidence type="ECO:0000313" key="3">
    <source>
        <dbReference type="EMBL" id="PNY27075.1"/>
    </source>
</evidence>
<dbReference type="Pfam" id="PF00397">
    <property type="entry name" value="WW"/>
    <property type="match status" value="1"/>
</dbReference>
<feature type="compositionally biased region" description="Pro residues" evidence="1">
    <location>
        <begin position="139"/>
        <end position="154"/>
    </location>
</feature>
<feature type="compositionally biased region" description="Low complexity" evidence="1">
    <location>
        <begin position="81"/>
        <end position="92"/>
    </location>
</feature>
<keyword evidence="4" id="KW-1185">Reference proteome</keyword>
<dbReference type="OrthoDB" id="2444812at2759"/>
<dbReference type="InterPro" id="IPR036020">
    <property type="entry name" value="WW_dom_sf"/>
</dbReference>
<gene>
    <name evidence="3" type="ORF">TCAP_02996</name>
</gene>
<feature type="non-terminal residue" evidence="3">
    <location>
        <position position="1"/>
    </location>
</feature>
<dbReference type="EMBL" id="NRSZ01000464">
    <property type="protein sequence ID" value="PNY27075.1"/>
    <property type="molecule type" value="Genomic_DNA"/>
</dbReference>
<feature type="compositionally biased region" description="Polar residues" evidence="1">
    <location>
        <begin position="101"/>
        <end position="114"/>
    </location>
</feature>
<organism evidence="3 4">
    <name type="scientific">Tolypocladium capitatum</name>
    <dbReference type="NCBI Taxonomy" id="45235"/>
    <lineage>
        <taxon>Eukaryota</taxon>
        <taxon>Fungi</taxon>
        <taxon>Dikarya</taxon>
        <taxon>Ascomycota</taxon>
        <taxon>Pezizomycotina</taxon>
        <taxon>Sordariomycetes</taxon>
        <taxon>Hypocreomycetidae</taxon>
        <taxon>Hypocreales</taxon>
        <taxon>Ophiocordycipitaceae</taxon>
        <taxon>Tolypocladium</taxon>
    </lineage>
</organism>